<gene>
    <name evidence="2" type="ORF">HCDG_05535</name>
</gene>
<dbReference type="EMBL" id="GG692427">
    <property type="protein sequence ID" value="EER40138.1"/>
    <property type="molecule type" value="Genomic_DNA"/>
</dbReference>
<evidence type="ECO:0000313" key="2">
    <source>
        <dbReference type="EMBL" id="EER40138.1"/>
    </source>
</evidence>
<evidence type="ECO:0000256" key="1">
    <source>
        <dbReference type="SAM" id="MobiDB-lite"/>
    </source>
</evidence>
<feature type="compositionally biased region" description="Acidic residues" evidence="1">
    <location>
        <begin position="344"/>
        <end position="360"/>
    </location>
</feature>
<dbReference type="HOGENOM" id="CLU_059602_0_1_1"/>
<dbReference type="OMA" id="GTFSRCF"/>
<dbReference type="eggNOG" id="ENOG502SDD8">
    <property type="taxonomic scope" value="Eukaryota"/>
</dbReference>
<feature type="compositionally biased region" description="Low complexity" evidence="1">
    <location>
        <begin position="234"/>
        <end position="243"/>
    </location>
</feature>
<accession>C6HH54</accession>
<feature type="compositionally biased region" description="Low complexity" evidence="1">
    <location>
        <begin position="42"/>
        <end position="62"/>
    </location>
</feature>
<dbReference type="STRING" id="544712.C6HH54"/>
<name>C6HH54_AJECH</name>
<reference evidence="3" key="1">
    <citation type="submission" date="2009-05" db="EMBL/GenBank/DDBJ databases">
        <title>The genome sequence of Ajellomyces capsulatus strain H143.</title>
        <authorList>
            <person name="Champion M."/>
            <person name="Cuomo C.A."/>
            <person name="Ma L.-J."/>
            <person name="Henn M.R."/>
            <person name="Sil A."/>
            <person name="Goldman B."/>
            <person name="Young S.K."/>
            <person name="Kodira C.D."/>
            <person name="Zeng Q."/>
            <person name="Koehrsen M."/>
            <person name="Alvarado L."/>
            <person name="Berlin A.M."/>
            <person name="Borenstein D."/>
            <person name="Chen Z."/>
            <person name="Engels R."/>
            <person name="Freedman E."/>
            <person name="Gellesch M."/>
            <person name="Goldberg J."/>
            <person name="Griggs A."/>
            <person name="Gujja S."/>
            <person name="Heiman D.I."/>
            <person name="Hepburn T.A."/>
            <person name="Howarth C."/>
            <person name="Jen D."/>
            <person name="Larson L."/>
            <person name="Lewis B."/>
            <person name="Mehta T."/>
            <person name="Park D."/>
            <person name="Pearson M."/>
            <person name="Roberts A."/>
            <person name="Saif S."/>
            <person name="Shea T.D."/>
            <person name="Shenoy N."/>
            <person name="Sisk P."/>
            <person name="Stolte C."/>
            <person name="Sykes S."/>
            <person name="Walk T."/>
            <person name="White J."/>
            <person name="Yandava C."/>
            <person name="Klein B."/>
            <person name="McEwen J.G."/>
            <person name="Puccia R."/>
            <person name="Goldman G.H."/>
            <person name="Felipe M.S."/>
            <person name="Nino-Vega G."/>
            <person name="San-Blas G."/>
            <person name="Taylor J.W."/>
            <person name="Mendoza L."/>
            <person name="Galagan J.E."/>
            <person name="Nusbaum C."/>
            <person name="Birren B.W."/>
        </authorList>
    </citation>
    <scope>NUCLEOTIDE SEQUENCE [LARGE SCALE GENOMIC DNA]</scope>
    <source>
        <strain evidence="3">H143</strain>
    </source>
</reference>
<protein>
    <submittedName>
        <fullName evidence="2">Uncharacterized protein</fullName>
    </submittedName>
</protein>
<evidence type="ECO:0000313" key="3">
    <source>
        <dbReference type="Proteomes" id="UP000002624"/>
    </source>
</evidence>
<dbReference type="VEuPathDB" id="FungiDB:HCDG_05535"/>
<feature type="region of interest" description="Disordered" evidence="1">
    <location>
        <begin position="341"/>
        <end position="360"/>
    </location>
</feature>
<dbReference type="OrthoDB" id="2103031at2759"/>
<organism evidence="2 3">
    <name type="scientific">Ajellomyces capsulatus (strain H143)</name>
    <name type="common">Darling's disease fungus</name>
    <name type="synonym">Histoplasma capsulatum</name>
    <dbReference type="NCBI Taxonomy" id="544712"/>
    <lineage>
        <taxon>Eukaryota</taxon>
        <taxon>Fungi</taxon>
        <taxon>Dikarya</taxon>
        <taxon>Ascomycota</taxon>
        <taxon>Pezizomycotina</taxon>
        <taxon>Eurotiomycetes</taxon>
        <taxon>Eurotiomycetidae</taxon>
        <taxon>Onygenales</taxon>
        <taxon>Ajellomycetaceae</taxon>
        <taxon>Histoplasma</taxon>
    </lineage>
</organism>
<feature type="region of interest" description="Disordered" evidence="1">
    <location>
        <begin position="206"/>
        <end position="268"/>
    </location>
</feature>
<dbReference type="Proteomes" id="UP000002624">
    <property type="component" value="Unassembled WGS sequence"/>
</dbReference>
<feature type="region of interest" description="Disordered" evidence="1">
    <location>
        <begin position="1"/>
        <end position="76"/>
    </location>
</feature>
<proteinExistence type="predicted"/>
<sequence length="360" mass="39786">MGWFWGTSDGSDPTKQLDPSLKDFLQQETPVRYDPATVQPHSPSSSPSTQPQTQQSSSQSTSADESIPADKPSVPSLFPDGRYAHLWKDYRPVAQAETPMSPGEKVIEQFKKRKDVLNKAALENCAEEQLDLSLCFKSGTVKERATMCSKKNAKFSRCYTMQTKFLQALGYASSFEFDADKEERIQMHADKLYHQMLDYEQRVEEAKAAGHETPPPQALFKQNLPTPSAPSPSLPATATTTPTVNPQSASPDLEIPGGENVPAGIQPSRSFDARFPVLMISEPGHDGLVLNKPNDISGLCPGALNCVETRPGVKKPVVAVVCDPWTMLNHMRVKFRTRYHGDDYDYDDDEDDEDDSDGDG</sequence>
<dbReference type="AlphaFoldDB" id="C6HH54"/>